<reference evidence="2" key="1">
    <citation type="submission" date="2022-12" db="EMBL/GenBank/DDBJ databases">
        <title>Polyphasic identification of a Novel Hot-Spring Cyanobacterium Ocullathermofonsia sinensis gen nov. sp. nov. and Genomic Insights on its Adaptations to the Thermal Habitat.</title>
        <authorList>
            <person name="Daroch M."/>
            <person name="Tang J."/>
            <person name="Jiang Y."/>
        </authorList>
    </citation>
    <scope>NUCLEOTIDE SEQUENCE</scope>
    <source>
        <strain evidence="2">PKUAC-SCTA174</strain>
    </source>
</reference>
<keyword evidence="3" id="KW-1185">Reference proteome</keyword>
<evidence type="ECO:0000313" key="3">
    <source>
        <dbReference type="Proteomes" id="UP001163152"/>
    </source>
</evidence>
<keyword evidence="1" id="KW-0812">Transmembrane</keyword>
<dbReference type="KEGG" id="tsin:OXH18_17195"/>
<evidence type="ECO:0000256" key="1">
    <source>
        <dbReference type="SAM" id="Phobius"/>
    </source>
</evidence>
<dbReference type="AlphaFoldDB" id="A0A9E8Z9A7"/>
<organism evidence="2 3">
    <name type="scientific">Thermocoleostomius sinensis A174</name>
    <dbReference type="NCBI Taxonomy" id="2016057"/>
    <lineage>
        <taxon>Bacteria</taxon>
        <taxon>Bacillati</taxon>
        <taxon>Cyanobacteriota</taxon>
        <taxon>Cyanophyceae</taxon>
        <taxon>Oculatellales</taxon>
        <taxon>Oculatellaceae</taxon>
        <taxon>Thermocoleostomius</taxon>
    </lineage>
</organism>
<dbReference type="EMBL" id="CP113797">
    <property type="protein sequence ID" value="WAL58899.1"/>
    <property type="molecule type" value="Genomic_DNA"/>
</dbReference>
<proteinExistence type="predicted"/>
<sequence length="51" mass="5635">MLKVVASSLFTFFVVVTYPLLHTNPIGWAITLITLGAWLTLGVWVMSLPES</sequence>
<gene>
    <name evidence="2" type="ORF">OXH18_17195</name>
</gene>
<protein>
    <submittedName>
        <fullName evidence="2">Uncharacterized protein</fullName>
    </submittedName>
</protein>
<keyword evidence="1" id="KW-1133">Transmembrane helix</keyword>
<feature type="transmembrane region" description="Helical" evidence="1">
    <location>
        <begin position="27"/>
        <end position="48"/>
    </location>
</feature>
<evidence type="ECO:0000313" key="2">
    <source>
        <dbReference type="EMBL" id="WAL58899.1"/>
    </source>
</evidence>
<accession>A0A9E8Z9A7</accession>
<keyword evidence="1" id="KW-0472">Membrane</keyword>
<name>A0A9E8Z9A7_9CYAN</name>
<dbReference type="RefSeq" id="WP_268608345.1">
    <property type="nucleotide sequence ID" value="NZ_CP113797.1"/>
</dbReference>
<dbReference type="Proteomes" id="UP001163152">
    <property type="component" value="Chromosome"/>
</dbReference>